<comment type="similarity">
    <text evidence="1">Belongs to the ROK (NagC/XylR) family.</text>
</comment>
<keyword evidence="3" id="KW-1185">Reference proteome</keyword>
<keyword evidence="2" id="KW-0808">Transferase</keyword>
<dbReference type="Pfam" id="PF00480">
    <property type="entry name" value="ROK"/>
    <property type="match status" value="1"/>
</dbReference>
<dbReference type="CDD" id="cd24152">
    <property type="entry name" value="ASKHA_NBD_ROK-like"/>
    <property type="match status" value="1"/>
</dbReference>
<organism evidence="2 3">
    <name type="scientific">Carnobacterium viridans</name>
    <dbReference type="NCBI Taxonomy" id="174587"/>
    <lineage>
        <taxon>Bacteria</taxon>
        <taxon>Bacillati</taxon>
        <taxon>Bacillota</taxon>
        <taxon>Bacilli</taxon>
        <taxon>Lactobacillales</taxon>
        <taxon>Carnobacteriaceae</taxon>
        <taxon>Carnobacterium</taxon>
    </lineage>
</organism>
<dbReference type="PANTHER" id="PTHR18964:SF170">
    <property type="entry name" value="SUGAR KINASE"/>
    <property type="match status" value="1"/>
</dbReference>
<name>A0A1H0ZK37_9LACT</name>
<dbReference type="Gene3D" id="3.30.420.40">
    <property type="match status" value="2"/>
</dbReference>
<keyword evidence="2" id="KW-0418">Kinase</keyword>
<evidence type="ECO:0000313" key="2">
    <source>
        <dbReference type="EMBL" id="SDQ27855.1"/>
    </source>
</evidence>
<dbReference type="SUPFAM" id="SSF53067">
    <property type="entry name" value="Actin-like ATPase domain"/>
    <property type="match status" value="1"/>
</dbReference>
<reference evidence="3" key="1">
    <citation type="submission" date="2016-10" db="EMBL/GenBank/DDBJ databases">
        <authorList>
            <person name="Varghese N."/>
            <person name="Submissions S."/>
        </authorList>
    </citation>
    <scope>NUCLEOTIDE SEQUENCE [LARGE SCALE GENOMIC DNA]</scope>
    <source>
        <strain evidence="3">MPL-11</strain>
    </source>
</reference>
<sequence>MSIVVFDIGGSAVKFGLWENEGLSNKGSFYTPKNWDDMKEEMMKVYHNFTKNYSVNGVAISAPGAVDAKEGIINGISAVPYLHYFPIKKEWEDLFGVPVSMENDANCAALAEVWHGAAKNIQHALFLIIGSGIGGSVVIDRKLFKGKDLFGGEFGYMLLDGEHTLSEMGSPVQTAKRYGKEIGLDTVVDGKYLFKEADRGEPLAVKYVNGLIDALARGIYNLSISFNPDMVVIGGGISVREDLIQRLHERTSFYLERQKAQDVKLNIQVCKFHNDANLIGAVAHFEQTVDYKKNIMS</sequence>
<proteinExistence type="inferred from homology"/>
<protein>
    <submittedName>
        <fullName evidence="2">Sugar kinase of the NBD/HSP70 family, may contain an N-terminal HTH domain</fullName>
    </submittedName>
</protein>
<dbReference type="EMBL" id="FNJW01000008">
    <property type="protein sequence ID" value="SDQ27855.1"/>
    <property type="molecule type" value="Genomic_DNA"/>
</dbReference>
<dbReference type="PANTHER" id="PTHR18964">
    <property type="entry name" value="ROK (REPRESSOR, ORF, KINASE) FAMILY"/>
    <property type="match status" value="1"/>
</dbReference>
<dbReference type="RefSeq" id="WP_089976897.1">
    <property type="nucleotide sequence ID" value="NZ_CP084916.1"/>
</dbReference>
<dbReference type="OrthoDB" id="9795247at2"/>
<dbReference type="GO" id="GO:0016301">
    <property type="term" value="F:kinase activity"/>
    <property type="evidence" value="ECO:0007669"/>
    <property type="project" value="UniProtKB-KW"/>
</dbReference>
<evidence type="ECO:0000256" key="1">
    <source>
        <dbReference type="ARBA" id="ARBA00006479"/>
    </source>
</evidence>
<dbReference type="InterPro" id="IPR043129">
    <property type="entry name" value="ATPase_NBD"/>
</dbReference>
<dbReference type="AlphaFoldDB" id="A0A1H0ZK37"/>
<evidence type="ECO:0000313" key="3">
    <source>
        <dbReference type="Proteomes" id="UP000199481"/>
    </source>
</evidence>
<accession>A0A1H0ZK37</accession>
<gene>
    <name evidence="2" type="ORF">SAMN04487752_1570</name>
</gene>
<dbReference type="Proteomes" id="UP000199481">
    <property type="component" value="Unassembled WGS sequence"/>
</dbReference>
<dbReference type="InterPro" id="IPR000600">
    <property type="entry name" value="ROK"/>
</dbReference>